<dbReference type="CDD" id="cd07731">
    <property type="entry name" value="ComA-like_MBL-fold"/>
    <property type="match status" value="1"/>
</dbReference>
<dbReference type="Proteomes" id="UP001141183">
    <property type="component" value="Unassembled WGS sequence"/>
</dbReference>
<name>A0A9X3XPN2_9CLOT</name>
<organism evidence="2 3">
    <name type="scientific">Clostridium tertium</name>
    <dbReference type="NCBI Taxonomy" id="1559"/>
    <lineage>
        <taxon>Bacteria</taxon>
        <taxon>Bacillati</taxon>
        <taxon>Bacillota</taxon>
        <taxon>Clostridia</taxon>
        <taxon>Eubacteriales</taxon>
        <taxon>Clostridiaceae</taxon>
        <taxon>Clostridium</taxon>
    </lineage>
</organism>
<dbReference type="SUPFAM" id="SSF56281">
    <property type="entry name" value="Metallo-hydrolase/oxidoreductase"/>
    <property type="match status" value="1"/>
</dbReference>
<comment type="caution">
    <text evidence="2">The sequence shown here is derived from an EMBL/GenBank/DDBJ whole genome shotgun (WGS) entry which is preliminary data.</text>
</comment>
<dbReference type="PANTHER" id="PTHR30619:SF7">
    <property type="entry name" value="BETA-LACTAMASE DOMAIN PROTEIN"/>
    <property type="match status" value="1"/>
</dbReference>
<accession>A0A9X3XPN2</accession>
<evidence type="ECO:0000313" key="3">
    <source>
        <dbReference type="Proteomes" id="UP001141183"/>
    </source>
</evidence>
<dbReference type="PANTHER" id="PTHR30619">
    <property type="entry name" value="DNA INTERNALIZATION/COMPETENCE PROTEIN COMEC/REC2"/>
    <property type="match status" value="1"/>
</dbReference>
<dbReference type="EMBL" id="JAMRYU010000015">
    <property type="protein sequence ID" value="MDC4241414.1"/>
    <property type="molecule type" value="Genomic_DNA"/>
</dbReference>
<gene>
    <name evidence="2" type="ORF">NE398_14750</name>
</gene>
<proteinExistence type="predicted"/>
<reference evidence="2" key="1">
    <citation type="submission" date="2022-05" db="EMBL/GenBank/DDBJ databases">
        <title>Draft genome sequence of Clostridium tertium strain CP3 isolated from Peru.</title>
        <authorList>
            <person name="Hurtado R."/>
            <person name="Lima L."/>
            <person name="Sousa T."/>
            <person name="Jaiswal A.K."/>
            <person name="Tiwari S."/>
            <person name="Maturrano L."/>
            <person name="Brenig B."/>
            <person name="Azevedo V."/>
        </authorList>
    </citation>
    <scope>NUCLEOTIDE SEQUENCE</scope>
    <source>
        <strain evidence="2">CP3</strain>
    </source>
</reference>
<dbReference type="InterPro" id="IPR035681">
    <property type="entry name" value="ComA-like_MBL"/>
</dbReference>
<dbReference type="InterPro" id="IPR001279">
    <property type="entry name" value="Metallo-B-lactamas"/>
</dbReference>
<dbReference type="SMART" id="SM00849">
    <property type="entry name" value="Lactamase_B"/>
    <property type="match status" value="1"/>
</dbReference>
<protein>
    <submittedName>
        <fullName evidence="2">MBL fold metallo-hydrolase</fullName>
    </submittedName>
</protein>
<evidence type="ECO:0000313" key="2">
    <source>
        <dbReference type="EMBL" id="MDC4241414.1"/>
    </source>
</evidence>
<evidence type="ECO:0000259" key="1">
    <source>
        <dbReference type="SMART" id="SM00849"/>
    </source>
</evidence>
<dbReference type="Gene3D" id="3.60.15.10">
    <property type="entry name" value="Ribonuclease Z/Hydroxyacylglutathione hydrolase-like"/>
    <property type="match status" value="1"/>
</dbReference>
<keyword evidence="3" id="KW-1185">Reference proteome</keyword>
<dbReference type="AlphaFoldDB" id="A0A9X3XPN2"/>
<dbReference type="InterPro" id="IPR052159">
    <property type="entry name" value="Competence_DNA_uptake"/>
</dbReference>
<dbReference type="InterPro" id="IPR036866">
    <property type="entry name" value="RibonucZ/Hydroxyglut_hydro"/>
</dbReference>
<dbReference type="Pfam" id="PF00753">
    <property type="entry name" value="Lactamase_B"/>
    <property type="match status" value="1"/>
</dbReference>
<sequence>MKNLKFIFLFIIPFFTSAPCDVKMKELEEIDIYFFNVGKADSILIKSNEVNILIDTARDENGEYIVKRLKDLGVKKLDYMIITHIDKDHVGGADKILEKIETEKIYTSYINEEKKQYREMVNVANKKSIEIKKVELEEKIFDGDLKVKVIAPKKNYFNENDNSIVLSVKYGKNKFLFAGDIEESSTEDLLNDSEIKNYDLLKVPHHGRNNDFMADFLAKVKPNTSIITTDNVEHKPSKKLKESLKNIKSNVLITGDGEIYVTSNGIKINVYKEERD</sequence>
<dbReference type="RefSeq" id="WP_097033880.1">
    <property type="nucleotide sequence ID" value="NZ_JAMRYU010000015.1"/>
</dbReference>
<feature type="domain" description="Metallo-beta-lactamase" evidence="1">
    <location>
        <begin position="39"/>
        <end position="230"/>
    </location>
</feature>